<evidence type="ECO:0000256" key="2">
    <source>
        <dbReference type="ARBA" id="ARBA00005879"/>
    </source>
</evidence>
<evidence type="ECO:0000256" key="3">
    <source>
        <dbReference type="ARBA" id="ARBA00022573"/>
    </source>
</evidence>
<proteinExistence type="inferred from homology"/>
<dbReference type="InterPro" id="IPR006364">
    <property type="entry name" value="CobI/CbiL/CobIJ_dom"/>
</dbReference>
<dbReference type="InterPro" id="IPR014776">
    <property type="entry name" value="4pyrrole_Mease_sub2"/>
</dbReference>
<dbReference type="PANTHER" id="PTHR43467:SF2">
    <property type="entry name" value="COBALT-PRECORRIN-2 C(20)-METHYLTRANSFERASE"/>
    <property type="match status" value="1"/>
</dbReference>
<dbReference type="InterPro" id="IPR014777">
    <property type="entry name" value="4pyrrole_Mease_sub1"/>
</dbReference>
<dbReference type="UniPathway" id="UPA00148"/>
<evidence type="ECO:0000256" key="7">
    <source>
        <dbReference type="PIRNR" id="PIRNR036427"/>
    </source>
</evidence>
<dbReference type="SUPFAM" id="SSF53790">
    <property type="entry name" value="Tetrapyrrole methylase"/>
    <property type="match status" value="1"/>
</dbReference>
<name>A0A6L2R7C6_9BACT</name>
<comment type="similarity">
    <text evidence="2 7">Belongs to the precorrin methyltransferase family.</text>
</comment>
<comment type="caution">
    <text evidence="9">The sequence shown here is derived from an EMBL/GenBank/DDBJ whole genome shotgun (WGS) entry which is preliminary data.</text>
</comment>
<keyword evidence="3" id="KW-0169">Cobalamin biosynthesis</keyword>
<keyword evidence="6" id="KW-0949">S-adenosyl-L-methionine</keyword>
<evidence type="ECO:0000313" key="10">
    <source>
        <dbReference type="Proteomes" id="UP000505077"/>
    </source>
</evidence>
<dbReference type="EMBL" id="BLLL01000022">
    <property type="protein sequence ID" value="GFH63461.1"/>
    <property type="molecule type" value="Genomic_DNA"/>
</dbReference>
<dbReference type="Pfam" id="PF00590">
    <property type="entry name" value="TP_methylase"/>
    <property type="match status" value="1"/>
</dbReference>
<evidence type="ECO:0000256" key="1">
    <source>
        <dbReference type="ARBA" id="ARBA00004953"/>
    </source>
</evidence>
<dbReference type="InterPro" id="IPR012382">
    <property type="entry name" value="CobI/CbiL"/>
</dbReference>
<dbReference type="GO" id="GO:0009236">
    <property type="term" value="P:cobalamin biosynthetic process"/>
    <property type="evidence" value="ECO:0007669"/>
    <property type="project" value="UniProtKB-UniRule"/>
</dbReference>
<keyword evidence="5 9" id="KW-0808">Transferase</keyword>
<dbReference type="PIRSF" id="PIRSF036427">
    <property type="entry name" value="Precrrn-2_mtase"/>
    <property type="match status" value="1"/>
</dbReference>
<evidence type="ECO:0000256" key="6">
    <source>
        <dbReference type="ARBA" id="ARBA00022691"/>
    </source>
</evidence>
<dbReference type="Gene3D" id="3.30.950.10">
    <property type="entry name" value="Methyltransferase, Cobalt-precorrin-4 Transmethylase, Domain 2"/>
    <property type="match status" value="1"/>
</dbReference>
<dbReference type="InterPro" id="IPR000878">
    <property type="entry name" value="4pyrrol_Mease"/>
</dbReference>
<dbReference type="Gene3D" id="3.40.1010.10">
    <property type="entry name" value="Cobalt-precorrin-4 Transmethylase, Domain 1"/>
    <property type="match status" value="1"/>
</dbReference>
<evidence type="ECO:0000313" key="9">
    <source>
        <dbReference type="EMBL" id="GFH63461.1"/>
    </source>
</evidence>
<reference evidence="9 10" key="1">
    <citation type="journal article" date="2020" name="ISME J.">
        <title>Parallel Reductive Genome Evolution in Desulfovibrio Ectosymbionts Independently Acquired by Trichonympha Protists in the Termite Gut.</title>
        <authorList>
            <person name="Takeuchi M."/>
            <person name="Kuwahara H."/>
            <person name="Murakami T."/>
            <person name="Takahashi K."/>
            <person name="Kajitani R."/>
            <person name="Toyoda A."/>
            <person name="Itoh T."/>
            <person name="Ohkuma M."/>
            <person name="Hongoh Y."/>
        </authorList>
    </citation>
    <scope>NUCLEOTIDE SEQUENCE [LARGE SCALE GENOMIC DNA]</scope>
    <source>
        <strain evidence="9">ZnDsv-02</strain>
    </source>
</reference>
<accession>A0A6L2R7C6</accession>
<evidence type="ECO:0000256" key="5">
    <source>
        <dbReference type="ARBA" id="ARBA00022679"/>
    </source>
</evidence>
<dbReference type="GO" id="GO:0030788">
    <property type="term" value="F:precorrin-2 C20-methyltransferase activity"/>
    <property type="evidence" value="ECO:0007669"/>
    <property type="project" value="InterPro"/>
</dbReference>
<dbReference type="CDD" id="cd11645">
    <property type="entry name" value="Precorrin_2_C20_MT"/>
    <property type="match status" value="1"/>
</dbReference>
<sequence length="238" mass="25645">MSAATPGILYGIGVGPGSSDLLTLRAVDVLRRIHAILAAASPGNDYSTALNTARPYLRKDVRILRLEFPMTRQRDKLRIAWEVAARQTRDVLEAGEDAAFLTIGDPLIYSTFGYLLRTLQEGGHAPKVRIVPGITAFQAAAARTGTVLCEGTESLRVVAGISDEEALTREMNDADTVVLVKVYRNAAAITGALRRAGRGSDCLLASCVEQTGERISRGMNGEDTPPYMSLVLSRKNND</sequence>
<gene>
    <name evidence="9" type="primary">cbiL</name>
    <name evidence="9" type="ORF">ZNDK_1232</name>
</gene>
<protein>
    <submittedName>
        <fullName evidence="9">Cobalt-precorrin-2 C(20)-methyltransferase</fullName>
    </submittedName>
</protein>
<evidence type="ECO:0000259" key="8">
    <source>
        <dbReference type="Pfam" id="PF00590"/>
    </source>
</evidence>
<evidence type="ECO:0000256" key="4">
    <source>
        <dbReference type="ARBA" id="ARBA00022603"/>
    </source>
</evidence>
<feature type="domain" description="Tetrapyrrole methylase" evidence="8">
    <location>
        <begin position="9"/>
        <end position="202"/>
    </location>
</feature>
<dbReference type="Proteomes" id="UP000505077">
    <property type="component" value="Unassembled WGS sequence"/>
</dbReference>
<dbReference type="AlphaFoldDB" id="A0A6L2R7C6"/>
<organism evidence="9 10">
    <name type="scientific">Candidatus Desulfovibrio kirbyi</name>
    <dbReference type="NCBI Taxonomy" id="2696086"/>
    <lineage>
        <taxon>Bacteria</taxon>
        <taxon>Pseudomonadati</taxon>
        <taxon>Thermodesulfobacteriota</taxon>
        <taxon>Desulfovibrionia</taxon>
        <taxon>Desulfovibrionales</taxon>
        <taxon>Desulfovibrionaceae</taxon>
        <taxon>Desulfovibrio</taxon>
    </lineage>
</organism>
<dbReference type="NCBIfam" id="TIGR01467">
    <property type="entry name" value="cobI_cbiL"/>
    <property type="match status" value="1"/>
</dbReference>
<dbReference type="GO" id="GO:0032259">
    <property type="term" value="P:methylation"/>
    <property type="evidence" value="ECO:0007669"/>
    <property type="project" value="UniProtKB-KW"/>
</dbReference>
<dbReference type="InterPro" id="IPR035996">
    <property type="entry name" value="4pyrrol_Methylase_sf"/>
</dbReference>
<comment type="pathway">
    <text evidence="1">Cofactor biosynthesis; adenosylcobalamin biosynthesis.</text>
</comment>
<dbReference type="PANTHER" id="PTHR43467">
    <property type="entry name" value="COBALT-PRECORRIN-2 C(20)-METHYLTRANSFERASE"/>
    <property type="match status" value="1"/>
</dbReference>
<keyword evidence="4 9" id="KW-0489">Methyltransferase</keyword>